<dbReference type="AlphaFoldDB" id="E1ZIL5"/>
<dbReference type="OrthoDB" id="515961at2759"/>
<dbReference type="PANTHER" id="PTHR46087">
    <property type="entry name" value="PUTATIVE, EXPRESSED-RELATED"/>
    <property type="match status" value="1"/>
</dbReference>
<dbReference type="EMBL" id="GL433848">
    <property type="protein sequence ID" value="EFN54179.1"/>
    <property type="molecule type" value="Genomic_DNA"/>
</dbReference>
<dbReference type="PANTHER" id="PTHR46087:SF11">
    <property type="entry name" value="PROTEIN SEMI-ROLLED LEAF 2"/>
    <property type="match status" value="1"/>
</dbReference>
<protein>
    <submittedName>
        <fullName evidence="1">Uncharacterized protein</fullName>
    </submittedName>
</protein>
<proteinExistence type="predicted"/>
<accession>E1ZIL5</accession>
<gene>
    <name evidence="1" type="ORF">CHLNCDRAFT_135622</name>
</gene>
<dbReference type="KEGG" id="cvr:CHLNCDRAFT_135622"/>
<dbReference type="STRING" id="554065.E1ZIL5"/>
<dbReference type="Proteomes" id="UP000008141">
    <property type="component" value="Unassembled WGS sequence"/>
</dbReference>
<evidence type="ECO:0000313" key="2">
    <source>
        <dbReference type="Proteomes" id="UP000008141"/>
    </source>
</evidence>
<dbReference type="GeneID" id="17353658"/>
<organism evidence="2">
    <name type="scientific">Chlorella variabilis</name>
    <name type="common">Green alga</name>
    <dbReference type="NCBI Taxonomy" id="554065"/>
    <lineage>
        <taxon>Eukaryota</taxon>
        <taxon>Viridiplantae</taxon>
        <taxon>Chlorophyta</taxon>
        <taxon>core chlorophytes</taxon>
        <taxon>Trebouxiophyceae</taxon>
        <taxon>Chlorellales</taxon>
        <taxon>Chlorellaceae</taxon>
        <taxon>Chlorella clade</taxon>
        <taxon>Chlorella</taxon>
    </lineage>
</organism>
<name>E1ZIL5_CHLVA</name>
<evidence type="ECO:0000313" key="1">
    <source>
        <dbReference type="EMBL" id="EFN54179.1"/>
    </source>
</evidence>
<sequence length="226" mass="24421">MDCTCNCFGVATAARVPVKRYNLLVPDVFPVVEPPFDKPLGITIERKIKKLAEYLDKNEFRAPKVSRRLQRRLHKELGAGHYGYVKLAAETYAYLLVHNKPEKSNLLANELVVRTVQTSDYVPQLEAFVPLLCDNASPRVAAGAEAASAAAAAASDAAAGAVAAIAADHWAALRAGCLRALLEHLRFCARLSYVSYHLLAITYAVLDCVEASGRGAPQVRAAPTGY</sequence>
<dbReference type="InParanoid" id="E1ZIL5"/>
<reference evidence="1 2" key="1">
    <citation type="journal article" date="2010" name="Plant Cell">
        <title>The Chlorella variabilis NC64A genome reveals adaptation to photosymbiosis, coevolution with viruses, and cryptic sex.</title>
        <authorList>
            <person name="Blanc G."/>
            <person name="Duncan G."/>
            <person name="Agarkova I."/>
            <person name="Borodovsky M."/>
            <person name="Gurnon J."/>
            <person name="Kuo A."/>
            <person name="Lindquist E."/>
            <person name="Lucas S."/>
            <person name="Pangilinan J."/>
            <person name="Polle J."/>
            <person name="Salamov A."/>
            <person name="Terry A."/>
            <person name="Yamada T."/>
            <person name="Dunigan D.D."/>
            <person name="Grigoriev I.V."/>
            <person name="Claverie J.M."/>
            <person name="Van Etten J.L."/>
        </authorList>
    </citation>
    <scope>NUCLEOTIDE SEQUENCE [LARGE SCALE GENOMIC DNA]</scope>
    <source>
        <strain evidence="1 2">NC64A</strain>
    </source>
</reference>
<dbReference type="RefSeq" id="XP_005846281.1">
    <property type="nucleotide sequence ID" value="XM_005846219.1"/>
</dbReference>
<keyword evidence="2" id="KW-1185">Reference proteome</keyword>
<dbReference type="eggNOG" id="KOG1877">
    <property type="taxonomic scope" value="Eukaryota"/>
</dbReference>
<dbReference type="InterPro" id="IPR055296">
    <property type="entry name" value="SRL2-like"/>
</dbReference>